<dbReference type="AlphaFoldDB" id="A0A150XU89"/>
<reference evidence="4 5" key="1">
    <citation type="submission" date="2016-01" db="EMBL/GenBank/DDBJ databases">
        <title>Genome sequencing of Roseivirga echinicomitans KMM 6058.</title>
        <authorList>
            <person name="Selvaratnam C."/>
            <person name="Thevarajoo S."/>
            <person name="Goh K.M."/>
            <person name="Ee R."/>
            <person name="Chan K.-G."/>
            <person name="Chong C.S."/>
        </authorList>
    </citation>
    <scope>NUCLEOTIDE SEQUENCE [LARGE SCALE GENOMIC DNA]</scope>
    <source>
        <strain evidence="4 5">KMM 6058</strain>
    </source>
</reference>
<feature type="domain" description="Sortilin N-terminal" evidence="3">
    <location>
        <begin position="130"/>
        <end position="251"/>
    </location>
</feature>
<feature type="chain" id="PRO_5007575259" description="Sortilin N-terminal domain-containing protein" evidence="2">
    <location>
        <begin position="31"/>
        <end position="1037"/>
    </location>
</feature>
<comment type="caution">
    <text evidence="4">The sequence shown here is derived from an EMBL/GenBank/DDBJ whole genome shotgun (WGS) entry which is preliminary data.</text>
</comment>
<gene>
    <name evidence="4" type="ORF">AWN68_15490</name>
</gene>
<dbReference type="PANTHER" id="PTHR12106:SF27">
    <property type="entry name" value="SORTILIN-RELATED RECEPTOR"/>
    <property type="match status" value="1"/>
</dbReference>
<accession>A0A150XU89</accession>
<keyword evidence="5" id="KW-1185">Reference proteome</keyword>
<dbReference type="Proteomes" id="UP000075615">
    <property type="component" value="Unassembled WGS sequence"/>
</dbReference>
<dbReference type="Gene3D" id="2.130.10.10">
    <property type="entry name" value="YVTN repeat-like/Quinoprotein amine dehydrogenase"/>
    <property type="match status" value="4"/>
</dbReference>
<dbReference type="Pfam" id="PF15902">
    <property type="entry name" value="Sortilin-Vps10"/>
    <property type="match status" value="1"/>
</dbReference>
<dbReference type="EMBL" id="LRDB01000004">
    <property type="protein sequence ID" value="KYG82244.1"/>
    <property type="molecule type" value="Genomic_DNA"/>
</dbReference>
<dbReference type="CDD" id="cd15482">
    <property type="entry name" value="Sialidase_non-viral"/>
    <property type="match status" value="1"/>
</dbReference>
<sequence length="1037" mass="114826">MINNQNPFSMKLGNLFTLLFLCLCVASATAQTDLSLFKTMEPRSIGPAGMSGRVTSIDVVRSNKNIIYAGTASGGLWKSTSQGTLWEPIFDDQDVASIGVVTIDPSNPSVIWVGTGEGNPRNSLNSGYGVYRSLDAGRTWEHMGLEKTSNIHRLIVHPNDPNTIWVGAIGSPWGEHEERGVFKSTDGGKNWKKVLYGGPGAGIADMVIDPTNPNKIVAAMWEHRRWPYFFNSGGPASGIYITYDGGETWKRKTAENGLPKGDLGRIGLAIAPSMPDRIYAWVESAENAIYRSDDGGEKWYRISNKNDRGIGSRPFYYADIYVDPKNENRVYSLHTQVTASEDGGKSFQNFVNSGIIHVDHHAWYVHPDDPDFLVLGNDGGLVLSTDRGGRWQYSENLPIGQFYHVNYDMEYPYNVMGGMQDNGAWLGPSQLLKNGGIRNGYWERIVGGDGFDVVPDPTDFRYGYSLSQGANIQRYDRVTGEMVGIRPEHPDGVQLRWNWNAGVNVNPIDKKTVYIGAQFLFKSTDNGRNWDIISPDLTTNNPEKQKQIDTGGLNFDNTGAEMHTTITVIEPSPLKQGVIWVGTDDGNVQLTQDGGGKWENSAGKFEGLPDATWVQQIKPSTYDAATAVVVFDDHRRNNWEPYVYQTTNYGKSWKRIVKKDAVFGFALSFVQDPIEPNLMFLGTEGGLYVSMDGSATWAKWTHGYPTVPTMDLQIHPREHDLIIGTFGRALWILDDIRPLREATKMGMKKLMAENLHVFPIPDATNAIIGQYMGYRSTGDGLFMGENKPFSAGISYYAKEAGRVKVEISDAQGKVARTLYESADKGLNRMYWGFEGDGVRQPGSGPSREGAAPPRGYDVLPGTYTVKMTKGNASSSQTIKVMKDPRSPEWDMNEIEAKQKFIQEYYDFLAPVTEAIDRLQAATKSVGLIDGFADDNAALKAKNAEIKKKLTALNRLIYAESTQGSRNDKSVLSSYLGTIRGKMGGSYDPVTQGMRFALANAEKKANEVIGEINTFFKTDWPAYKAYVDGLKIEILPGF</sequence>
<dbReference type="InterPro" id="IPR015943">
    <property type="entry name" value="WD40/YVTN_repeat-like_dom_sf"/>
</dbReference>
<name>A0A150XU89_9BACT</name>
<dbReference type="SUPFAM" id="SSF110296">
    <property type="entry name" value="Oligoxyloglucan reducing end-specific cellobiohydrolase"/>
    <property type="match status" value="2"/>
</dbReference>
<evidence type="ECO:0000313" key="5">
    <source>
        <dbReference type="Proteomes" id="UP000075615"/>
    </source>
</evidence>
<organism evidence="4 5">
    <name type="scientific">Roseivirga echinicomitans</name>
    <dbReference type="NCBI Taxonomy" id="296218"/>
    <lineage>
        <taxon>Bacteria</taxon>
        <taxon>Pseudomonadati</taxon>
        <taxon>Bacteroidota</taxon>
        <taxon>Cytophagia</taxon>
        <taxon>Cytophagales</taxon>
        <taxon>Roseivirgaceae</taxon>
        <taxon>Roseivirga</taxon>
    </lineage>
</organism>
<proteinExistence type="predicted"/>
<dbReference type="InterPro" id="IPR050310">
    <property type="entry name" value="VPS10-sortilin"/>
</dbReference>
<evidence type="ECO:0000259" key="3">
    <source>
        <dbReference type="Pfam" id="PF15902"/>
    </source>
</evidence>
<keyword evidence="2" id="KW-0732">Signal</keyword>
<protein>
    <recommendedName>
        <fullName evidence="3">Sortilin N-terminal domain-containing protein</fullName>
    </recommendedName>
</protein>
<dbReference type="PANTHER" id="PTHR12106">
    <property type="entry name" value="SORTILIN RELATED"/>
    <property type="match status" value="1"/>
</dbReference>
<feature type="signal peptide" evidence="2">
    <location>
        <begin position="1"/>
        <end position="30"/>
    </location>
</feature>
<evidence type="ECO:0000256" key="2">
    <source>
        <dbReference type="SAM" id="SignalP"/>
    </source>
</evidence>
<dbReference type="InterPro" id="IPR031778">
    <property type="entry name" value="Sortilin_N"/>
</dbReference>
<dbReference type="STRING" id="296218.AWN68_15490"/>
<evidence type="ECO:0000313" key="4">
    <source>
        <dbReference type="EMBL" id="KYG82244.1"/>
    </source>
</evidence>
<evidence type="ECO:0000256" key="1">
    <source>
        <dbReference type="ARBA" id="ARBA00022737"/>
    </source>
</evidence>
<keyword evidence="1" id="KW-0677">Repeat</keyword>